<dbReference type="EMBL" id="FOIW01000002">
    <property type="protein sequence ID" value="SEW12175.1"/>
    <property type="molecule type" value="Genomic_DNA"/>
</dbReference>
<gene>
    <name evidence="2" type="ORF">A3L14_02785</name>
    <name evidence="3" type="ORF">AMR53_09985</name>
    <name evidence="4" type="ORF">SAMN05216170_1722</name>
</gene>
<dbReference type="RefSeq" id="WP_055430116.1">
    <property type="nucleotide sequence ID" value="NZ_CP015105.1"/>
</dbReference>
<evidence type="ECO:0000313" key="5">
    <source>
        <dbReference type="Proteomes" id="UP000051862"/>
    </source>
</evidence>
<sequence>MKIHYECIACTVAQAQKITEMSTEDVEMRKRAMVFLANRLGEFFREDSVPATDGGRLFLELYDFLGDDDPFGEYKRISTGLARSVAAEVRRVGDIKRALKLAIAGNTIDFAVSYGPKKIGNDLFDLASRELYIDQSDELLMELERAKTLLYLVDNCGEIYFDRIFIELIRREFPALDVYVAAKEGPIINDATVEDLREAGFDKIARVISTGSRLPGAPLEYASPEFLRLFERADVIIAKGQANFETLSDLGDGRIFFLLRAKCSPISRELGVPKGALVCMRSKF</sequence>
<dbReference type="Proteomes" id="UP000182125">
    <property type="component" value="Unassembled WGS sequence"/>
</dbReference>
<dbReference type="AlphaFoldDB" id="A0A0Q2MPW4"/>
<dbReference type="Gene3D" id="1.10.8.380">
    <property type="entry name" value="Uncharacterised protein PF01937, DUF89, domain 1"/>
    <property type="match status" value="1"/>
</dbReference>
<name>A0A0Q2MPW4_9EURY</name>
<dbReference type="SUPFAM" id="SSF111321">
    <property type="entry name" value="AF1104-like"/>
    <property type="match status" value="1"/>
</dbReference>
<evidence type="ECO:0000313" key="7">
    <source>
        <dbReference type="Proteomes" id="UP000250136"/>
    </source>
</evidence>
<dbReference type="PATRIC" id="fig|277988.4.peg.2100"/>
<dbReference type="InterPro" id="IPR053636">
    <property type="entry name" value="DCN_phosphatase_I"/>
</dbReference>
<dbReference type="Proteomes" id="UP000250136">
    <property type="component" value="Chromosome"/>
</dbReference>
<reference evidence="3 5" key="1">
    <citation type="submission" date="2015-08" db="EMBL/GenBank/DDBJ databases">
        <title>Thermococcus thioreducens DSM 14981 genome sequencing.</title>
        <authorList>
            <person name="Hong S.-J."/>
            <person name="Kim M.-C."/>
            <person name="Shin J.-H."/>
        </authorList>
    </citation>
    <scope>NUCLEOTIDE SEQUENCE [LARGE SCALE GENOMIC DNA]</scope>
    <source>
        <strain evidence="3 5">DSM 14981</strain>
    </source>
</reference>
<evidence type="ECO:0000313" key="4">
    <source>
        <dbReference type="EMBL" id="SEW12175.1"/>
    </source>
</evidence>
<evidence type="ECO:0000313" key="6">
    <source>
        <dbReference type="Proteomes" id="UP000182125"/>
    </source>
</evidence>
<proteinExistence type="predicted"/>
<dbReference type="InterPro" id="IPR002791">
    <property type="entry name" value="ARMT1-like_metal-bd"/>
</dbReference>
<keyword evidence="7" id="KW-1185">Reference proteome</keyword>
<dbReference type="GeneID" id="33333313"/>
<feature type="domain" description="Damage-control phosphatase ARMT1-like metal-binding" evidence="1">
    <location>
        <begin position="3"/>
        <end position="277"/>
    </location>
</feature>
<dbReference type="Gene3D" id="1.10.285.20">
    <property type="entry name" value="Uncharacterised protein PF01937, DUF89, domain 2"/>
    <property type="match status" value="1"/>
</dbReference>
<evidence type="ECO:0000313" key="3">
    <source>
        <dbReference type="EMBL" id="KQH81711.1"/>
    </source>
</evidence>
<evidence type="ECO:0000313" key="2">
    <source>
        <dbReference type="EMBL" id="ASJ11878.1"/>
    </source>
</evidence>
<dbReference type="EMBL" id="LIXN01000018">
    <property type="protein sequence ID" value="KQH81711.1"/>
    <property type="molecule type" value="Genomic_DNA"/>
</dbReference>
<dbReference type="InterPro" id="IPR014444">
    <property type="entry name" value="PH1575-like"/>
</dbReference>
<dbReference type="STRING" id="277988.SAMN05216170_1722"/>
<dbReference type="EMBL" id="CP015105">
    <property type="protein sequence ID" value="ASJ11878.1"/>
    <property type="molecule type" value="Genomic_DNA"/>
</dbReference>
<organism evidence="3 5">
    <name type="scientific">Thermococcus thioreducens</name>
    <dbReference type="NCBI Taxonomy" id="277988"/>
    <lineage>
        <taxon>Archaea</taxon>
        <taxon>Methanobacteriati</taxon>
        <taxon>Methanobacteriota</taxon>
        <taxon>Thermococci</taxon>
        <taxon>Thermococcales</taxon>
        <taxon>Thermococcaceae</taxon>
        <taxon>Thermococcus</taxon>
    </lineage>
</organism>
<dbReference type="PIRSF" id="PIRSF006593">
    <property type="entry name" value="UCP006593"/>
    <property type="match status" value="1"/>
</dbReference>
<accession>A0A0Q2MPW4</accession>
<dbReference type="NCBIfam" id="NF040824">
    <property type="entry name" value="damage_ctl_Phtase"/>
    <property type="match status" value="1"/>
</dbReference>
<evidence type="ECO:0000259" key="1">
    <source>
        <dbReference type="Pfam" id="PF01937"/>
    </source>
</evidence>
<dbReference type="Proteomes" id="UP000051862">
    <property type="component" value="Unassembled WGS sequence"/>
</dbReference>
<reference evidence="4 6" key="3">
    <citation type="submission" date="2016-10" db="EMBL/GenBank/DDBJ databases">
        <authorList>
            <person name="de Groot N.N."/>
        </authorList>
    </citation>
    <scope>NUCLEOTIDE SEQUENCE [LARGE SCALE GENOMIC DNA]</scope>
    <source>
        <strain evidence="4 6">OGL-20</strain>
    </source>
</reference>
<dbReference type="Pfam" id="PF01937">
    <property type="entry name" value="ARMT1-like_dom"/>
    <property type="match status" value="1"/>
</dbReference>
<dbReference type="Gene3D" id="3.40.50.10880">
    <property type="entry name" value="Uncharacterised protein PF01937, DUF89, domain 3"/>
    <property type="match status" value="1"/>
</dbReference>
<dbReference type="InterPro" id="IPR036075">
    <property type="entry name" value="ARMT-1-like_metal-bd_sf"/>
</dbReference>
<dbReference type="OrthoDB" id="359165at2157"/>
<protein>
    <recommendedName>
        <fullName evidence="1">Damage-control phosphatase ARMT1-like metal-binding domain-containing protein</fullName>
    </recommendedName>
</protein>
<reference evidence="2 7" key="2">
    <citation type="submission" date="2016-04" db="EMBL/GenBank/DDBJ databases">
        <title>Complete genome sequence of Thermococcus thioreducens type strain OGL-20P.</title>
        <authorList>
            <person name="Oger P.M."/>
        </authorList>
    </citation>
    <scope>NUCLEOTIDE SEQUENCE [LARGE SCALE GENOMIC DNA]</scope>
    <source>
        <strain evidence="2 7">OGL-20P</strain>
    </source>
</reference>
<dbReference type="KEGG" id="ttd:A3L14_02785"/>